<dbReference type="GO" id="GO:0016787">
    <property type="term" value="F:hydrolase activity"/>
    <property type="evidence" value="ECO:0007669"/>
    <property type="project" value="UniProtKB-KW"/>
</dbReference>
<dbReference type="PANTHER" id="PTHR48098:SF1">
    <property type="entry name" value="DIACYLGLYCEROL ACYLTRANSFERASE_MYCOLYLTRANSFERASE AG85A"/>
    <property type="match status" value="1"/>
</dbReference>
<accession>A0ABY8FXB2</accession>
<keyword evidence="3" id="KW-1185">Reference proteome</keyword>
<dbReference type="InterPro" id="IPR050583">
    <property type="entry name" value="Mycobacterial_A85_antigen"/>
</dbReference>
<dbReference type="Proteomes" id="UP001215216">
    <property type="component" value="Chromosome"/>
</dbReference>
<dbReference type="Pfam" id="PF00756">
    <property type="entry name" value="Esterase"/>
    <property type="match status" value="1"/>
</dbReference>
<evidence type="ECO:0000313" key="2">
    <source>
        <dbReference type="EMBL" id="WFM83149.1"/>
    </source>
</evidence>
<reference evidence="2 3" key="1">
    <citation type="submission" date="2023-03" db="EMBL/GenBank/DDBJ databases">
        <title>Complete genome of Arcanobacterium canis strain DSM 25104 isolated in 2010 from a canine otitis externa in Germany.</title>
        <authorList>
            <person name="Borowiak M."/>
            <person name="Kreitlow A."/>
            <person name="Malorny B."/>
            <person name="Laemmler C."/>
            <person name="Prenger-Berninghoff E."/>
            <person name="Ploetz M."/>
            <person name="Abdulmawjood A."/>
        </authorList>
    </citation>
    <scope>NUCLEOTIDE SEQUENCE [LARGE SCALE GENOMIC DNA]</scope>
    <source>
        <strain evidence="2 3">DSM 25104</strain>
    </source>
</reference>
<sequence length="516" mass="56081">MNFSPRSAMLLALSLIFGIVFIVCAVRLLRRDRPIRAIASITFSVVLLLSAAAIQKNRVTQGPLTWDGVYATIWPKPLVGPSNMPQKKKEARAQGVISDTGEGWIEPKLAKVWGQAPNLAYRARLKQFHPEGANAKGDYFTTTWKGPQSQLAMEIIVWAPQGWRTMKNLGVIEMLHGYPGGIKGVPAAMKFDHQMNELMSRNKIRPSVIVLPYLRPDGAETRALDLPGEPKVGTWAARDVPGMIANTFPVSRKKEMWTLAGVSEGAYTAPALAVLARDTFGSTVSLSGTNTPEYGPLAKVAPSQQAQVSLTSLLPKAPKMNLYAYSGGNEPKSNKLLVQLSHLAKRPGVTTLVRDTGRGHGWVTWNHAFAGMAEWIGNVQRHQAESTIDASVKEPAATAAADVEKNMHGIVGVTSIVSILALACFAWRAWLWRRRSVTQRSGGVSRLSGGSSSPTSARKYSAVAARLVVWDVVAVVLVALTVFVWAVLALNLWGQWLRSEEDILGLLVQLGLPYDG</sequence>
<feature type="transmembrane region" description="Helical" evidence="1">
    <location>
        <begin position="6"/>
        <end position="28"/>
    </location>
</feature>
<feature type="transmembrane region" description="Helical" evidence="1">
    <location>
        <begin position="35"/>
        <end position="54"/>
    </location>
</feature>
<organism evidence="2 3">
    <name type="scientific">Arcanobacterium canis</name>
    <dbReference type="NCBI Taxonomy" id="999183"/>
    <lineage>
        <taxon>Bacteria</taxon>
        <taxon>Bacillati</taxon>
        <taxon>Actinomycetota</taxon>
        <taxon>Actinomycetes</taxon>
        <taxon>Actinomycetales</taxon>
        <taxon>Actinomycetaceae</taxon>
        <taxon>Arcanobacterium</taxon>
    </lineage>
</organism>
<dbReference type="InterPro" id="IPR029058">
    <property type="entry name" value="AB_hydrolase_fold"/>
</dbReference>
<dbReference type="RefSeq" id="WP_278012574.1">
    <property type="nucleotide sequence ID" value="NZ_CP121208.1"/>
</dbReference>
<feature type="transmembrane region" description="Helical" evidence="1">
    <location>
        <begin position="467"/>
        <end position="488"/>
    </location>
</feature>
<keyword evidence="2" id="KW-0378">Hydrolase</keyword>
<proteinExistence type="predicted"/>
<dbReference type="EMBL" id="CP121208">
    <property type="protein sequence ID" value="WFM83149.1"/>
    <property type="molecule type" value="Genomic_DNA"/>
</dbReference>
<dbReference type="Gene3D" id="3.40.50.1820">
    <property type="entry name" value="alpha/beta hydrolase"/>
    <property type="match status" value="1"/>
</dbReference>
<protein>
    <submittedName>
        <fullName evidence="2">Alpha/beta hydrolase-fold protein</fullName>
    </submittedName>
</protein>
<feature type="transmembrane region" description="Helical" evidence="1">
    <location>
        <begin position="410"/>
        <end position="431"/>
    </location>
</feature>
<name>A0ABY8FXB2_9ACTO</name>
<gene>
    <name evidence="2" type="ORF">P7079_07070</name>
</gene>
<keyword evidence="1" id="KW-0812">Transmembrane</keyword>
<dbReference type="InterPro" id="IPR000801">
    <property type="entry name" value="Esterase-like"/>
</dbReference>
<keyword evidence="1" id="KW-1133">Transmembrane helix</keyword>
<evidence type="ECO:0000256" key="1">
    <source>
        <dbReference type="SAM" id="Phobius"/>
    </source>
</evidence>
<evidence type="ECO:0000313" key="3">
    <source>
        <dbReference type="Proteomes" id="UP001215216"/>
    </source>
</evidence>
<keyword evidence="1" id="KW-0472">Membrane</keyword>
<dbReference type="PANTHER" id="PTHR48098">
    <property type="entry name" value="ENTEROCHELIN ESTERASE-RELATED"/>
    <property type="match status" value="1"/>
</dbReference>
<dbReference type="SUPFAM" id="SSF53474">
    <property type="entry name" value="alpha/beta-Hydrolases"/>
    <property type="match status" value="1"/>
</dbReference>